<protein>
    <submittedName>
        <fullName evidence="2">Uncharacterized protein</fullName>
    </submittedName>
</protein>
<evidence type="ECO:0000256" key="1">
    <source>
        <dbReference type="PROSITE-ProRule" id="PRU00182"/>
    </source>
</evidence>
<gene>
    <name evidence="2" type="ORF">AQPE_1836</name>
</gene>
<dbReference type="InterPro" id="IPR036986">
    <property type="entry name" value="S4_RNA-bd_sf"/>
</dbReference>
<dbReference type="GO" id="GO:0003723">
    <property type="term" value="F:RNA binding"/>
    <property type="evidence" value="ECO:0007669"/>
    <property type="project" value="UniProtKB-KW"/>
</dbReference>
<dbReference type="AlphaFoldDB" id="A0A5K7S899"/>
<dbReference type="Gene3D" id="3.10.290.10">
    <property type="entry name" value="RNA-binding S4 domain"/>
    <property type="match status" value="1"/>
</dbReference>
<name>A0A5K7S899_9BACT</name>
<sequence length="69" mass="8089">METYELKGEEYIELIKLLKTMRISESGGQAKLMVEDGIVFRNGEPEFRKRAKLRAGDLIEVFEYKIHIK</sequence>
<dbReference type="SUPFAM" id="SSF55174">
    <property type="entry name" value="Alpha-L RNA-binding motif"/>
    <property type="match status" value="1"/>
</dbReference>
<reference evidence="2" key="1">
    <citation type="journal article" date="2020" name="Int. J. Syst. Evol. Microbiol.">
        <title>Aquipluma nitroreducens gen. nov. sp. nov., a novel facultatively anaerobic bacterium isolated from a freshwater lake.</title>
        <authorList>
            <person name="Watanabe M."/>
            <person name="Kojima H."/>
            <person name="Fukui M."/>
        </authorList>
    </citation>
    <scope>NUCLEOTIDE SEQUENCE</scope>
    <source>
        <strain evidence="2">MeG22</strain>
    </source>
</reference>
<proteinExistence type="predicted"/>
<dbReference type="RefSeq" id="WP_318350658.1">
    <property type="nucleotide sequence ID" value="NZ_AP018694.1"/>
</dbReference>
<keyword evidence="1" id="KW-0694">RNA-binding</keyword>
<dbReference type="Pfam" id="PF13275">
    <property type="entry name" value="S4_2"/>
    <property type="match status" value="1"/>
</dbReference>
<keyword evidence="3" id="KW-1185">Reference proteome</keyword>
<organism evidence="2 3">
    <name type="scientific">Aquipluma nitroreducens</name>
    <dbReference type="NCBI Taxonomy" id="2010828"/>
    <lineage>
        <taxon>Bacteria</taxon>
        <taxon>Pseudomonadati</taxon>
        <taxon>Bacteroidota</taxon>
        <taxon>Bacteroidia</taxon>
        <taxon>Marinilabiliales</taxon>
        <taxon>Prolixibacteraceae</taxon>
        <taxon>Aquipluma</taxon>
    </lineage>
</organism>
<dbReference type="Proteomes" id="UP001193389">
    <property type="component" value="Chromosome"/>
</dbReference>
<evidence type="ECO:0000313" key="3">
    <source>
        <dbReference type="Proteomes" id="UP001193389"/>
    </source>
</evidence>
<dbReference type="CDD" id="cd00165">
    <property type="entry name" value="S4"/>
    <property type="match status" value="1"/>
</dbReference>
<accession>A0A5K7S899</accession>
<dbReference type="PROSITE" id="PS50889">
    <property type="entry name" value="S4"/>
    <property type="match status" value="1"/>
</dbReference>
<evidence type="ECO:0000313" key="2">
    <source>
        <dbReference type="EMBL" id="BBE17679.1"/>
    </source>
</evidence>
<dbReference type="KEGG" id="anf:AQPE_1836"/>
<dbReference type="EMBL" id="AP018694">
    <property type="protein sequence ID" value="BBE17679.1"/>
    <property type="molecule type" value="Genomic_DNA"/>
</dbReference>